<keyword evidence="19" id="KW-0479">Metal-binding</keyword>
<name>A0AAJ7UAF8_PETMA</name>
<dbReference type="Gene3D" id="3.30.200.20">
    <property type="entry name" value="Phosphorylase Kinase, domain 1"/>
    <property type="match status" value="1"/>
</dbReference>
<dbReference type="InterPro" id="IPR011009">
    <property type="entry name" value="Kinase-like_dom_sf"/>
</dbReference>
<dbReference type="InterPro" id="IPR020635">
    <property type="entry name" value="Tyr_kinase_cat_dom"/>
</dbReference>
<feature type="binding site" evidence="18">
    <location>
        <position position="710"/>
    </location>
    <ligand>
        <name>ATP</name>
        <dbReference type="ChEBI" id="CHEBI:30616"/>
    </ligand>
</feature>
<feature type="binding site" evidence="19">
    <location>
        <position position="711"/>
    </location>
    <ligand>
        <name>Mg(2+)</name>
        <dbReference type="ChEBI" id="CHEBI:18420"/>
    </ligand>
</feature>
<evidence type="ECO:0000313" key="27">
    <source>
        <dbReference type="RefSeq" id="XP_032832841.1"/>
    </source>
</evidence>
<dbReference type="Pfam" id="PF07714">
    <property type="entry name" value="PK_Tyr_Ser-Thr"/>
    <property type="match status" value="1"/>
</dbReference>
<evidence type="ECO:0000256" key="6">
    <source>
        <dbReference type="ARBA" id="ARBA00022741"/>
    </source>
</evidence>
<keyword evidence="3" id="KW-0597">Phosphoprotein</keyword>
<dbReference type="PROSITE" id="PS50011">
    <property type="entry name" value="PROTEIN_KINASE_DOM"/>
    <property type="match status" value="1"/>
</dbReference>
<evidence type="ECO:0000256" key="21">
    <source>
        <dbReference type="RuleBase" id="RU000311"/>
    </source>
</evidence>
<dbReference type="SUPFAM" id="SSF56112">
    <property type="entry name" value="Protein kinase-like (PK-like)"/>
    <property type="match status" value="1"/>
</dbReference>
<dbReference type="KEGG" id="pmrn:116955693"/>
<feature type="compositionally biased region" description="Gly residues" evidence="22">
    <location>
        <begin position="655"/>
        <end position="665"/>
    </location>
</feature>
<evidence type="ECO:0000256" key="22">
    <source>
        <dbReference type="SAM" id="MobiDB-lite"/>
    </source>
</evidence>
<dbReference type="PIRSF" id="PIRSF000615">
    <property type="entry name" value="TyrPK_CSF1-R"/>
    <property type="match status" value="1"/>
</dbReference>
<dbReference type="InterPro" id="IPR001824">
    <property type="entry name" value="Tyr_kinase_rcpt_3_CS"/>
</dbReference>
<feature type="compositionally biased region" description="Gly residues" evidence="22">
    <location>
        <begin position="900"/>
        <end position="916"/>
    </location>
</feature>
<dbReference type="InterPro" id="IPR000719">
    <property type="entry name" value="Prot_kinase_dom"/>
</dbReference>
<feature type="binding site" evidence="18 20">
    <location>
        <position position="551"/>
    </location>
    <ligand>
        <name>ATP</name>
        <dbReference type="ChEBI" id="CHEBI:30616"/>
    </ligand>
</feature>
<evidence type="ECO:0000313" key="26">
    <source>
        <dbReference type="Proteomes" id="UP001318040"/>
    </source>
</evidence>
<feature type="region of interest" description="Disordered" evidence="22">
    <location>
        <begin position="366"/>
        <end position="394"/>
    </location>
</feature>
<evidence type="ECO:0000256" key="18">
    <source>
        <dbReference type="PIRSR" id="PIRSR000615-2"/>
    </source>
</evidence>
<evidence type="ECO:0000256" key="2">
    <source>
        <dbReference type="ARBA" id="ARBA00011902"/>
    </source>
</evidence>
<dbReference type="InterPro" id="IPR036179">
    <property type="entry name" value="Ig-like_dom_sf"/>
</dbReference>
<organism evidence="26 27">
    <name type="scientific">Petromyzon marinus</name>
    <name type="common">Sea lamprey</name>
    <dbReference type="NCBI Taxonomy" id="7757"/>
    <lineage>
        <taxon>Eukaryota</taxon>
        <taxon>Metazoa</taxon>
        <taxon>Chordata</taxon>
        <taxon>Craniata</taxon>
        <taxon>Vertebrata</taxon>
        <taxon>Cyclostomata</taxon>
        <taxon>Hyperoartia</taxon>
        <taxon>Petromyzontiformes</taxon>
        <taxon>Petromyzontidae</taxon>
        <taxon>Petromyzon</taxon>
    </lineage>
</organism>
<dbReference type="SMART" id="SM00219">
    <property type="entry name" value="TyrKc"/>
    <property type="match status" value="1"/>
</dbReference>
<dbReference type="Gene3D" id="2.60.40.10">
    <property type="entry name" value="Immunoglobulins"/>
    <property type="match status" value="1"/>
</dbReference>
<dbReference type="PANTHER" id="PTHR24416:SF600">
    <property type="entry name" value="PDGF- AND VEGF-RECEPTOR RELATED, ISOFORM J"/>
    <property type="match status" value="1"/>
</dbReference>
<dbReference type="GO" id="GO:0005524">
    <property type="term" value="F:ATP binding"/>
    <property type="evidence" value="ECO:0007669"/>
    <property type="project" value="UniProtKB-UniRule"/>
</dbReference>
<evidence type="ECO:0000259" key="24">
    <source>
        <dbReference type="PROSITE" id="PS50011"/>
    </source>
</evidence>
<evidence type="ECO:0000256" key="23">
    <source>
        <dbReference type="SAM" id="SignalP"/>
    </source>
</evidence>
<dbReference type="PANTHER" id="PTHR24416">
    <property type="entry name" value="TYROSINE-PROTEIN KINASE RECEPTOR"/>
    <property type="match status" value="1"/>
</dbReference>
<evidence type="ECO:0000256" key="17">
    <source>
        <dbReference type="PIRSR" id="PIRSR000615-1"/>
    </source>
</evidence>
<feature type="chain" id="PRO_5042469556" description="receptor protein-tyrosine kinase" evidence="23">
    <location>
        <begin position="33"/>
        <end position="916"/>
    </location>
</feature>
<keyword evidence="26" id="KW-1185">Reference proteome</keyword>
<dbReference type="InterPro" id="IPR050122">
    <property type="entry name" value="RTK"/>
</dbReference>
<dbReference type="InterPro" id="IPR013783">
    <property type="entry name" value="Ig-like_fold"/>
</dbReference>
<dbReference type="InterPro" id="IPR001245">
    <property type="entry name" value="Ser-Thr/Tyr_kinase_cat_dom"/>
</dbReference>
<evidence type="ECO:0000256" key="20">
    <source>
        <dbReference type="PROSITE-ProRule" id="PRU10141"/>
    </source>
</evidence>
<dbReference type="PROSITE" id="PS00240">
    <property type="entry name" value="RECEPTOR_TYR_KIN_III"/>
    <property type="match status" value="1"/>
</dbReference>
<feature type="region of interest" description="Disordered" evidence="22">
    <location>
        <begin position="640"/>
        <end position="667"/>
    </location>
</feature>
<feature type="signal peptide" evidence="23">
    <location>
        <begin position="1"/>
        <end position="32"/>
    </location>
</feature>
<feature type="compositionally biased region" description="Pro residues" evidence="22">
    <location>
        <begin position="861"/>
        <end position="871"/>
    </location>
</feature>
<dbReference type="SMART" id="SM00408">
    <property type="entry name" value="IGc2"/>
    <property type="match status" value="1"/>
</dbReference>
<keyword evidence="4" id="KW-0808">Transferase</keyword>
<dbReference type="GO" id="GO:0005886">
    <property type="term" value="C:plasma membrane"/>
    <property type="evidence" value="ECO:0007669"/>
    <property type="project" value="TreeGrafter"/>
</dbReference>
<dbReference type="SUPFAM" id="SSF48726">
    <property type="entry name" value="Immunoglobulin"/>
    <property type="match status" value="1"/>
</dbReference>
<feature type="domain" description="Ig-like" evidence="25">
    <location>
        <begin position="36"/>
        <end position="137"/>
    </location>
</feature>
<feature type="region of interest" description="Disordered" evidence="22">
    <location>
        <begin position="832"/>
        <end position="916"/>
    </location>
</feature>
<feature type="binding site" evidence="19">
    <location>
        <position position="724"/>
    </location>
    <ligand>
        <name>Mg(2+)</name>
        <dbReference type="ChEBI" id="CHEBI:18420"/>
    </ligand>
</feature>
<dbReference type="Proteomes" id="UP001318040">
    <property type="component" value="Chromosome 61"/>
</dbReference>
<evidence type="ECO:0000256" key="15">
    <source>
        <dbReference type="ARBA" id="ARBA00023319"/>
    </source>
</evidence>
<dbReference type="InterPro" id="IPR007110">
    <property type="entry name" value="Ig-like_dom"/>
</dbReference>
<evidence type="ECO:0000256" key="9">
    <source>
        <dbReference type="ARBA" id="ARBA00022989"/>
    </source>
</evidence>
<dbReference type="InterPro" id="IPR003599">
    <property type="entry name" value="Ig_sub"/>
</dbReference>
<feature type="binding site" evidence="18">
    <location>
        <begin position="524"/>
        <end position="531"/>
    </location>
    <ligand>
        <name>ATP</name>
        <dbReference type="ChEBI" id="CHEBI:30616"/>
    </ligand>
</feature>
<comment type="catalytic activity">
    <reaction evidence="16">
        <text>L-tyrosyl-[protein] + ATP = O-phospho-L-tyrosyl-[protein] + ADP + H(+)</text>
        <dbReference type="Rhea" id="RHEA:10596"/>
        <dbReference type="Rhea" id="RHEA-COMP:10136"/>
        <dbReference type="Rhea" id="RHEA-COMP:20101"/>
        <dbReference type="ChEBI" id="CHEBI:15378"/>
        <dbReference type="ChEBI" id="CHEBI:30616"/>
        <dbReference type="ChEBI" id="CHEBI:46858"/>
        <dbReference type="ChEBI" id="CHEBI:61978"/>
        <dbReference type="ChEBI" id="CHEBI:456216"/>
        <dbReference type="EC" id="2.7.10.1"/>
    </reaction>
</comment>
<protein>
    <recommendedName>
        <fullName evidence="2">receptor protein-tyrosine kinase</fullName>
        <ecNumber evidence="2">2.7.10.1</ecNumber>
    </recommendedName>
</protein>
<evidence type="ECO:0000256" key="7">
    <source>
        <dbReference type="ARBA" id="ARBA00022777"/>
    </source>
</evidence>
<dbReference type="RefSeq" id="XP_032832841.1">
    <property type="nucleotide sequence ID" value="XM_032976950.1"/>
</dbReference>
<keyword evidence="11" id="KW-0829">Tyrosine-protein kinase</keyword>
<dbReference type="InterPro" id="IPR017441">
    <property type="entry name" value="Protein_kinase_ATP_BS"/>
</dbReference>
<evidence type="ECO:0000256" key="14">
    <source>
        <dbReference type="ARBA" id="ARBA00023180"/>
    </source>
</evidence>
<evidence type="ECO:0000256" key="16">
    <source>
        <dbReference type="ARBA" id="ARBA00051243"/>
    </source>
</evidence>
<dbReference type="Pfam" id="PF13895">
    <property type="entry name" value="Ig_2"/>
    <property type="match status" value="1"/>
</dbReference>
<keyword evidence="23" id="KW-0732">Signal</keyword>
<dbReference type="AlphaFoldDB" id="A0AAJ7UAF8"/>
<evidence type="ECO:0000256" key="3">
    <source>
        <dbReference type="ARBA" id="ARBA00022553"/>
    </source>
</evidence>
<keyword evidence="9" id="KW-1133">Transmembrane helix</keyword>
<reference evidence="27" key="1">
    <citation type="submission" date="2025-08" db="UniProtKB">
        <authorList>
            <consortium name="RefSeq"/>
        </authorList>
    </citation>
    <scope>IDENTIFICATION</scope>
    <source>
        <tissue evidence="27">Sperm</tissue>
    </source>
</reference>
<dbReference type="GO" id="GO:0046872">
    <property type="term" value="F:metal ion binding"/>
    <property type="evidence" value="ECO:0007669"/>
    <property type="project" value="UniProtKB-KW"/>
</dbReference>
<dbReference type="PROSITE" id="PS00107">
    <property type="entry name" value="PROTEIN_KINASE_ATP"/>
    <property type="match status" value="1"/>
</dbReference>
<evidence type="ECO:0000259" key="25">
    <source>
        <dbReference type="PROSITE" id="PS50835"/>
    </source>
</evidence>
<keyword evidence="14" id="KW-0325">Glycoprotein</keyword>
<dbReference type="GO" id="GO:0019838">
    <property type="term" value="F:growth factor binding"/>
    <property type="evidence" value="ECO:0007669"/>
    <property type="project" value="TreeGrafter"/>
</dbReference>
<evidence type="ECO:0000256" key="19">
    <source>
        <dbReference type="PIRSR" id="PIRSR000615-3"/>
    </source>
</evidence>
<proteinExistence type="inferred from homology"/>
<keyword evidence="5 21" id="KW-0812">Transmembrane</keyword>
<accession>A0AAJ7UAF8</accession>
<dbReference type="PROSITE" id="PS00109">
    <property type="entry name" value="PROTEIN_KINASE_TYR"/>
    <property type="match status" value="1"/>
</dbReference>
<feature type="binding site" evidence="18">
    <location>
        <begin position="599"/>
        <end position="605"/>
    </location>
    <ligand>
        <name>ATP</name>
        <dbReference type="ChEBI" id="CHEBI:30616"/>
    </ligand>
</feature>
<dbReference type="Gene3D" id="1.10.510.10">
    <property type="entry name" value="Transferase(Phosphotransferase) domain 1"/>
    <property type="match status" value="1"/>
</dbReference>
<dbReference type="FunFam" id="3.30.200.20:FF:000619">
    <property type="entry name" value="macrophage colony-stimulating factor 1 receptor isoform X2"/>
    <property type="match status" value="1"/>
</dbReference>
<comment type="subcellular location">
    <subcellularLocation>
        <location evidence="1 21">Membrane</location>
        <topology evidence="1 21">Single-pass type I membrane protein</topology>
    </subcellularLocation>
</comment>
<comment type="similarity">
    <text evidence="21">Belongs to the protein kinase superfamily. Tyr protein kinase family. CSF-1/PDGF receptor subfamily.</text>
</comment>
<sequence>MGLLILLHLLHLLLHHHLVLLLLLLAPLTINGTPRPDSALTVTLNVSSSSSPLLRVRGEPLEVTCTVTSINPIVLLHWNFSGNAELVLGRQERRYDHVGVLHVTQSVHVEAVGPRHAGRYACRASNRAGGADSSAVELIVLDHGFVRISPASRDVRADEGDAAELSVTIDAYPPPRLATWSGPRHADEAAGAALVGGIGGLWGAGEGSGGGSGGEAAEATWSPVLEHLGDNRYRSVLSLAGVSRLLSGWFRVDVHNSDSAGSASVALHVSAPPQIDSLLASPDSARRTCTATALPRARVTWLLCPGTRNSCSGSNDTRELEAGNGTTIREREAGEAQGDGPLGVTVVSELTLTPDLWGHAGVIGGAEGAGGPEGRADVGGDGEGTGGEPGSGGGITGDVLGVPLGSGFTVECVASNRLGSSSRVHFTSPYFLRRGRDPVQGRTLSVSLSSLLAVSLLAAALLSSTLFFLHNARGRPRYELRWKIVDAAASEGGRYCYIDPASLPYISSAWEFPREQLRFGRTLGTGAFGKVVEATAFGLRPGHNALRVAVKMIKPSAHATEKEALLSELKILSHLGSHLNIVNLLGACTEREPVLVMTEYCCHGDLLNFLIAKRAHYRACDPPLPHHYANLTYSDTSLGGAWPPDPHGEGSLGTTPGGGQGGLWEEGGPQEERDLLPLLPHDLHSCALQVARGMAFLAARCCIHRDLAARNVLVTHGRMLKICDFGLARDVSTDSNYVLKGNARLPVKWMAPESLFQGVFTAQSDVWSYGVLLWEIFSLGCTPYPGLPVNSKFYSMLKQGHRMSAPPHSCPDMYSLMLCCWREGPSSRPSFPQLCDLLPTTPPRRSPSASSARDPYVNSRAPPPTGPPTSPPTAEVQIVWEGGLGASSSSTHPSAQTPLLGGGGQRGGGGGSHGQG</sequence>
<evidence type="ECO:0000256" key="1">
    <source>
        <dbReference type="ARBA" id="ARBA00004479"/>
    </source>
</evidence>
<dbReference type="GO" id="GO:0043235">
    <property type="term" value="C:receptor complex"/>
    <property type="evidence" value="ECO:0007669"/>
    <property type="project" value="TreeGrafter"/>
</dbReference>
<gene>
    <name evidence="27" type="primary">LOC116955693</name>
</gene>
<evidence type="ECO:0000256" key="4">
    <source>
        <dbReference type="ARBA" id="ARBA00022679"/>
    </source>
</evidence>
<dbReference type="PROSITE" id="PS50835">
    <property type="entry name" value="IG_LIKE"/>
    <property type="match status" value="1"/>
</dbReference>
<feature type="active site" description="Proton acceptor" evidence="17">
    <location>
        <position position="706"/>
    </location>
</feature>
<keyword evidence="19" id="KW-0460">Magnesium</keyword>
<evidence type="ECO:0000256" key="12">
    <source>
        <dbReference type="ARBA" id="ARBA00023157"/>
    </source>
</evidence>
<feature type="domain" description="Protein kinase" evidence="24">
    <location>
        <begin position="517"/>
        <end position="841"/>
    </location>
</feature>
<evidence type="ECO:0000256" key="11">
    <source>
        <dbReference type="ARBA" id="ARBA00023137"/>
    </source>
</evidence>
<evidence type="ECO:0000256" key="13">
    <source>
        <dbReference type="ARBA" id="ARBA00023170"/>
    </source>
</evidence>
<dbReference type="InterPro" id="IPR003598">
    <property type="entry name" value="Ig_sub2"/>
</dbReference>
<keyword evidence="13 21" id="KW-0675">Receptor</keyword>
<keyword evidence="10" id="KW-0472">Membrane</keyword>
<dbReference type="SMART" id="SM00409">
    <property type="entry name" value="IG"/>
    <property type="match status" value="2"/>
</dbReference>
<dbReference type="GO" id="GO:0007169">
    <property type="term" value="P:cell surface receptor protein tyrosine kinase signaling pathway"/>
    <property type="evidence" value="ECO:0007669"/>
    <property type="project" value="InterPro"/>
</dbReference>
<dbReference type="CDD" id="cd00096">
    <property type="entry name" value="Ig"/>
    <property type="match status" value="1"/>
</dbReference>
<keyword evidence="8 18" id="KW-0067">ATP-binding</keyword>
<feature type="binding site" evidence="19">
    <location>
        <position position="495"/>
    </location>
    <ligand>
        <name>Mg(2+)</name>
        <dbReference type="ChEBI" id="CHEBI:18420"/>
    </ligand>
</feature>
<evidence type="ECO:0000256" key="5">
    <source>
        <dbReference type="ARBA" id="ARBA00022692"/>
    </source>
</evidence>
<feature type="compositionally biased region" description="Polar residues" evidence="22">
    <location>
        <begin position="886"/>
        <end position="897"/>
    </location>
</feature>
<dbReference type="FunFam" id="1.10.510.10:FF:000554">
    <property type="entry name" value="Predicted protein"/>
    <property type="match status" value="1"/>
</dbReference>
<keyword evidence="12" id="KW-1015">Disulfide bond</keyword>
<keyword evidence="15 21" id="KW-0393">Immunoglobulin domain</keyword>
<keyword evidence="7" id="KW-0418">Kinase</keyword>
<evidence type="ECO:0000256" key="8">
    <source>
        <dbReference type="ARBA" id="ARBA00022840"/>
    </source>
</evidence>
<keyword evidence="6 18" id="KW-0547">Nucleotide-binding</keyword>
<dbReference type="GO" id="GO:0004714">
    <property type="term" value="F:transmembrane receptor protein tyrosine kinase activity"/>
    <property type="evidence" value="ECO:0007669"/>
    <property type="project" value="UniProtKB-EC"/>
</dbReference>
<dbReference type="EC" id="2.7.10.1" evidence="2"/>
<evidence type="ECO:0000256" key="10">
    <source>
        <dbReference type="ARBA" id="ARBA00023136"/>
    </source>
</evidence>
<dbReference type="InterPro" id="IPR008266">
    <property type="entry name" value="Tyr_kinase_AS"/>
</dbReference>